<dbReference type="InterPro" id="IPR014721">
    <property type="entry name" value="Ribsml_uS5_D2-typ_fold_subgr"/>
</dbReference>
<dbReference type="InterPro" id="IPR036890">
    <property type="entry name" value="HATPase_C_sf"/>
</dbReference>
<evidence type="ECO:0000256" key="3">
    <source>
        <dbReference type="SAM" id="MobiDB-lite"/>
    </source>
</evidence>
<dbReference type="GO" id="GO:0061982">
    <property type="term" value="P:meiosis I cell cycle process"/>
    <property type="evidence" value="ECO:0007669"/>
    <property type="project" value="UniProtKB-ARBA"/>
</dbReference>
<proteinExistence type="inferred from homology"/>
<dbReference type="InterPro" id="IPR002099">
    <property type="entry name" value="MutL/Mlh/PMS"/>
</dbReference>
<dbReference type="NCBIfam" id="TIGR00585">
    <property type="entry name" value="mutl"/>
    <property type="match status" value="1"/>
</dbReference>
<evidence type="ECO:0000313" key="6">
    <source>
        <dbReference type="Proteomes" id="UP000246991"/>
    </source>
</evidence>
<feature type="region of interest" description="Disordered" evidence="3">
    <location>
        <begin position="394"/>
        <end position="418"/>
    </location>
</feature>
<dbReference type="GO" id="GO:0032389">
    <property type="term" value="C:MutLalpha complex"/>
    <property type="evidence" value="ECO:0007669"/>
    <property type="project" value="TreeGrafter"/>
</dbReference>
<protein>
    <recommendedName>
        <fullName evidence="4">DNA mismatch repair protein S5 domain-containing protein</fullName>
    </recommendedName>
</protein>
<evidence type="ECO:0000256" key="2">
    <source>
        <dbReference type="ARBA" id="ARBA00022763"/>
    </source>
</evidence>
<evidence type="ECO:0000313" key="5">
    <source>
        <dbReference type="EMBL" id="PWW72089.1"/>
    </source>
</evidence>
<dbReference type="InterPro" id="IPR020568">
    <property type="entry name" value="Ribosomal_Su5_D2-typ_SF"/>
</dbReference>
<keyword evidence="2" id="KW-0227">DNA damage</keyword>
<dbReference type="Pfam" id="PF13589">
    <property type="entry name" value="HATPase_c_3"/>
    <property type="match status" value="1"/>
</dbReference>
<dbReference type="SMART" id="SM01340">
    <property type="entry name" value="DNA_mis_repair"/>
    <property type="match status" value="1"/>
</dbReference>
<dbReference type="PROSITE" id="PS00058">
    <property type="entry name" value="DNA_MISMATCH_REPAIR_1"/>
    <property type="match status" value="1"/>
</dbReference>
<evidence type="ECO:0000259" key="4">
    <source>
        <dbReference type="SMART" id="SM01340"/>
    </source>
</evidence>
<gene>
    <name evidence="5" type="ORF">C7212DRAFT_229575</name>
</gene>
<dbReference type="InterPro" id="IPR013507">
    <property type="entry name" value="DNA_mismatch_S5_2-like"/>
</dbReference>
<dbReference type="GO" id="GO:0030983">
    <property type="term" value="F:mismatched DNA binding"/>
    <property type="evidence" value="ECO:0007669"/>
    <property type="project" value="InterPro"/>
</dbReference>
<keyword evidence="6" id="KW-1185">Reference proteome</keyword>
<evidence type="ECO:0000256" key="1">
    <source>
        <dbReference type="ARBA" id="ARBA00006082"/>
    </source>
</evidence>
<dbReference type="Pfam" id="PF01119">
    <property type="entry name" value="DNA_mis_repair"/>
    <property type="match status" value="1"/>
</dbReference>
<dbReference type="GO" id="GO:0016887">
    <property type="term" value="F:ATP hydrolysis activity"/>
    <property type="evidence" value="ECO:0007669"/>
    <property type="project" value="InterPro"/>
</dbReference>
<dbReference type="InterPro" id="IPR038973">
    <property type="entry name" value="MutL/Mlh/Pms-like"/>
</dbReference>
<comment type="similarity">
    <text evidence="1">Belongs to the DNA mismatch repair MutL/HexB family.</text>
</comment>
<comment type="caution">
    <text evidence="5">The sequence shown here is derived from an EMBL/GenBank/DDBJ whole genome shotgun (WGS) entry which is preliminary data.</text>
</comment>
<dbReference type="SUPFAM" id="SSF55874">
    <property type="entry name" value="ATPase domain of HSP90 chaperone/DNA topoisomerase II/histidine kinase"/>
    <property type="match status" value="1"/>
</dbReference>
<dbReference type="Gene3D" id="3.30.565.10">
    <property type="entry name" value="Histidine kinase-like ATPase, C-terminal domain"/>
    <property type="match status" value="1"/>
</dbReference>
<dbReference type="FunFam" id="3.30.565.10:FF:000017">
    <property type="entry name" value="PMS1 homolog 1, mismatch repair system component"/>
    <property type="match status" value="1"/>
</dbReference>
<dbReference type="GO" id="GO:0140664">
    <property type="term" value="F:ATP-dependent DNA damage sensor activity"/>
    <property type="evidence" value="ECO:0007669"/>
    <property type="project" value="InterPro"/>
</dbReference>
<dbReference type="AlphaFoldDB" id="A0A317SC27"/>
<feature type="domain" description="DNA mismatch repair protein S5" evidence="4">
    <location>
        <begin position="222"/>
        <end position="363"/>
    </location>
</feature>
<dbReference type="PANTHER" id="PTHR10073:SF41">
    <property type="entry name" value="MISMATCH REPAIR PROTEIN, PUTATIVE (AFU_ORTHOLOGUE AFUA_8G05820)-RELATED"/>
    <property type="match status" value="1"/>
</dbReference>
<reference evidence="5 6" key="1">
    <citation type="submission" date="2018-03" db="EMBL/GenBank/DDBJ databases">
        <title>Genomes of Pezizomycetes fungi and the evolution of truffles.</title>
        <authorList>
            <person name="Murat C."/>
            <person name="Payen T."/>
            <person name="Noel B."/>
            <person name="Kuo A."/>
            <person name="Martin F.M."/>
        </authorList>
    </citation>
    <scope>NUCLEOTIDE SEQUENCE [LARGE SCALE GENOMIC DNA]</scope>
    <source>
        <strain evidence="5">091103-1</strain>
    </source>
</reference>
<dbReference type="STRING" id="42249.A0A317SC27"/>
<accession>A0A317SC27</accession>
<dbReference type="PANTHER" id="PTHR10073">
    <property type="entry name" value="DNA MISMATCH REPAIR PROTEIN MLH, PMS, MUTL"/>
    <property type="match status" value="1"/>
</dbReference>
<dbReference type="EMBL" id="PYWC01000119">
    <property type="protein sequence ID" value="PWW72089.1"/>
    <property type="molecule type" value="Genomic_DNA"/>
</dbReference>
<dbReference type="GO" id="GO:0005524">
    <property type="term" value="F:ATP binding"/>
    <property type="evidence" value="ECO:0007669"/>
    <property type="project" value="InterPro"/>
</dbReference>
<dbReference type="Proteomes" id="UP000246991">
    <property type="component" value="Unassembled WGS sequence"/>
</dbReference>
<dbReference type="SUPFAM" id="SSF54211">
    <property type="entry name" value="Ribosomal protein S5 domain 2-like"/>
    <property type="match status" value="1"/>
</dbReference>
<sequence length="608" mass="65577">MGIQALPATAIRALGSGQVLTDPASLIKELLDNSLDASATTISIEVSQNILDVLQVKDNGHGIPPEDREFMAVRYCTSKIRGYEDIQDCRSLGFRGEALASAAELAGGLIITTMVEGERVAMACTCDRAGRVTAKKPVGAMKGTTVRVTDFFKFLPVRRENAMKVAQKSLSKLRTLLQRYYLSHPTCRFSLKILAPPQKSKAAGGQSDDIVYAPSKSVSEAIMKAVGKEVVAACQWINTESEEATSGGSEEREVTIEAFLPKPDSDPAVICKKPQCTNFVFVDNRPVSCARGTLKQILSLYKSYIKSASSSDSPMSDPFLYLNLRCPPGTYDPNIEPAKDDVMFFHAERVIEAVEVVLKRLYGKPKTKGGAGGSGGKVGKSAEMMTSGFELLLARKRDPKPGAAKPPRAPEIDEDEEEMAAQQMDMMMELDEDPPAPGFTPANPSKAPLVQTRAESPHKSHNRDGSVRPPMFSITDAPSPESVCAGEANREPVPPAAPLTRTVQTPRRRPTNWGFNMSSGHDEDEDDLVFEQAEEQIRGELAEEQAGEAAARDIAISNPWTAAKMNSPASGSNLPFSSVSGISFSTVSSLLCDSCIVLTTDDHNVSDT</sequence>
<organism evidence="5 6">
    <name type="scientific">Tuber magnatum</name>
    <name type="common">white Piedmont truffle</name>
    <dbReference type="NCBI Taxonomy" id="42249"/>
    <lineage>
        <taxon>Eukaryota</taxon>
        <taxon>Fungi</taxon>
        <taxon>Dikarya</taxon>
        <taxon>Ascomycota</taxon>
        <taxon>Pezizomycotina</taxon>
        <taxon>Pezizomycetes</taxon>
        <taxon>Pezizales</taxon>
        <taxon>Tuberaceae</taxon>
        <taxon>Tuber</taxon>
    </lineage>
</organism>
<feature type="region of interest" description="Disordered" evidence="3">
    <location>
        <begin position="482"/>
        <end position="511"/>
    </location>
</feature>
<dbReference type="Gene3D" id="3.30.230.10">
    <property type="match status" value="1"/>
</dbReference>
<dbReference type="InterPro" id="IPR014762">
    <property type="entry name" value="DNA_mismatch_repair_CS"/>
</dbReference>
<dbReference type="GO" id="GO:0006298">
    <property type="term" value="P:mismatch repair"/>
    <property type="evidence" value="ECO:0007669"/>
    <property type="project" value="InterPro"/>
</dbReference>
<name>A0A317SC27_9PEZI</name>
<dbReference type="OrthoDB" id="10263226at2759"/>